<keyword evidence="1" id="KW-1133">Transmembrane helix</keyword>
<evidence type="ECO:0000313" key="3">
    <source>
        <dbReference type="Proteomes" id="UP000248079"/>
    </source>
</evidence>
<accession>A0A2V4A5J9</accession>
<keyword evidence="1" id="KW-0812">Transmembrane</keyword>
<gene>
    <name evidence="2" type="ORF">DF185_03640</name>
</gene>
<dbReference type="NCBIfam" id="NF046000">
    <property type="entry name" value="MAG1210_fam"/>
    <property type="match status" value="1"/>
</dbReference>
<feature type="transmembrane region" description="Helical" evidence="1">
    <location>
        <begin position="104"/>
        <end position="125"/>
    </location>
</feature>
<organism evidence="2 3">
    <name type="scientific">Marinifilum breve</name>
    <dbReference type="NCBI Taxonomy" id="2184082"/>
    <lineage>
        <taxon>Bacteria</taxon>
        <taxon>Pseudomonadati</taxon>
        <taxon>Bacteroidota</taxon>
        <taxon>Bacteroidia</taxon>
        <taxon>Marinilabiliales</taxon>
        <taxon>Marinifilaceae</taxon>
    </lineage>
</organism>
<name>A0A2V4A5J9_9BACT</name>
<dbReference type="EMBL" id="QFLI01000001">
    <property type="protein sequence ID" value="PXY03187.1"/>
    <property type="molecule type" value="Genomic_DNA"/>
</dbReference>
<dbReference type="AlphaFoldDB" id="A0A2V4A5J9"/>
<dbReference type="OrthoDB" id="8477532at2"/>
<dbReference type="RefSeq" id="WP_110359342.1">
    <property type="nucleotide sequence ID" value="NZ_QFLI01000001.1"/>
</dbReference>
<reference evidence="2 3" key="1">
    <citation type="submission" date="2018-05" db="EMBL/GenBank/DDBJ databases">
        <title>Marinifilum breve JC075T sp. nov., a marine bacterium isolated from Yongle Blue Hole in the South China Sea.</title>
        <authorList>
            <person name="Fu T."/>
        </authorList>
    </citation>
    <scope>NUCLEOTIDE SEQUENCE [LARGE SCALE GENOMIC DNA]</scope>
    <source>
        <strain evidence="2 3">JC075</strain>
    </source>
</reference>
<sequence>MESSETQHMQEIYSPVRSYESIYKQLHHENTNSLFKDLVKKSQIDIEANRATNKQIDENNGRTAGNNKSIRNQKGLKTFAIVLLVIAVAAIIYSAVQLQSTYQTASYIGIIVIAIAFIVLSIFLIKKTKEKLSKLHSIEDKLLEKSKKLHGEAEEQMRPLNNLLYENYNTELFTKTIPLVEFDKIFDSKRLDYMKSKFGLDTSDHEQNMEQSTLYVQSGEIKGNPFFIRENIKHTMGSKRYEGSLTIHWTTTEKDSSGNRRTVNHSQTLHADVVKPCPFYSTTSHLVYGNEIGDRLSFSRQPAYIHELKERKIEKEVKKKSKELQKLTEKSTKNGGTFTALANNEFDALFYAKDRNNESQFRLLFTPLAQQELIKIIKDKEVGFGDDFTFLKRNMINYIYPEHLDKLNLQVQKDYFIGIDYDKVEKNFNDYHNKYFKHVFFSFAPLFAVPLYTQHQTQEYIYKDLYDSYISFYEHEMVANGLNINDLKPTDSNTHNIVKTSLAKSQENVDTLNVLAWGYKTNERLEYVSKFGNDGRWHKVPVYWTEYSSVEKKSTIEVKILNKGETNAEKQANDNWSDFGNIIARVAK</sequence>
<evidence type="ECO:0000313" key="2">
    <source>
        <dbReference type="EMBL" id="PXY03187.1"/>
    </source>
</evidence>
<protein>
    <submittedName>
        <fullName evidence="2">Uncharacterized protein</fullName>
    </submittedName>
</protein>
<keyword evidence="3" id="KW-1185">Reference proteome</keyword>
<comment type="caution">
    <text evidence="2">The sequence shown here is derived from an EMBL/GenBank/DDBJ whole genome shotgun (WGS) entry which is preliminary data.</text>
</comment>
<proteinExistence type="predicted"/>
<keyword evidence="1" id="KW-0472">Membrane</keyword>
<feature type="transmembrane region" description="Helical" evidence="1">
    <location>
        <begin position="78"/>
        <end position="98"/>
    </location>
</feature>
<evidence type="ECO:0000256" key="1">
    <source>
        <dbReference type="SAM" id="Phobius"/>
    </source>
</evidence>
<dbReference type="Proteomes" id="UP000248079">
    <property type="component" value="Unassembled WGS sequence"/>
</dbReference>